<dbReference type="AlphaFoldDB" id="A0A084JS67"/>
<evidence type="ECO:0008006" key="3">
    <source>
        <dbReference type="Google" id="ProtNLM"/>
    </source>
</evidence>
<dbReference type="OrthoDB" id="9791535at2"/>
<proteinExistence type="predicted"/>
<dbReference type="Pfam" id="PF09719">
    <property type="entry name" value="C_GCAxxG_C_C"/>
    <property type="match status" value="1"/>
</dbReference>
<evidence type="ECO:0000313" key="2">
    <source>
        <dbReference type="Proteomes" id="UP000028525"/>
    </source>
</evidence>
<dbReference type="Proteomes" id="UP000028525">
    <property type="component" value="Unassembled WGS sequence"/>
</dbReference>
<evidence type="ECO:0000313" key="1">
    <source>
        <dbReference type="EMBL" id="KEZ91801.1"/>
    </source>
</evidence>
<name>A0A084JS67_9FIRM</name>
<dbReference type="InterPro" id="IPR010181">
    <property type="entry name" value="CGCAxxGCC_motif"/>
</dbReference>
<protein>
    <recommendedName>
        <fullName evidence="3">C_GCAxxG_C_C family protein</fullName>
    </recommendedName>
</protein>
<dbReference type="RefSeq" id="WP_038277194.1">
    <property type="nucleotide sequence ID" value="NZ_JPME01000002.1"/>
</dbReference>
<comment type="caution">
    <text evidence="1">The sequence shown here is derived from an EMBL/GenBank/DDBJ whole genome shotgun (WGS) entry which is preliminary data.</text>
</comment>
<dbReference type="NCBIfam" id="TIGR01909">
    <property type="entry name" value="C_GCAxxG_C_C"/>
    <property type="match status" value="1"/>
</dbReference>
<accession>A0A084JS67</accession>
<dbReference type="STRING" id="29354.IO98_01085"/>
<keyword evidence="2" id="KW-1185">Reference proteome</keyword>
<dbReference type="EMBL" id="JPME01000002">
    <property type="protein sequence ID" value="KEZ91801.1"/>
    <property type="molecule type" value="Genomic_DNA"/>
</dbReference>
<gene>
    <name evidence="1" type="ORF">IO98_01085</name>
</gene>
<organism evidence="1 2">
    <name type="scientific">Lacrimispora celerecrescens</name>
    <dbReference type="NCBI Taxonomy" id="29354"/>
    <lineage>
        <taxon>Bacteria</taxon>
        <taxon>Bacillati</taxon>
        <taxon>Bacillota</taxon>
        <taxon>Clostridia</taxon>
        <taxon>Lachnospirales</taxon>
        <taxon>Lachnospiraceae</taxon>
        <taxon>Lacrimispora</taxon>
    </lineage>
</organism>
<sequence>MSDTTSKRVEEALNKHAKGYNCAQSVSCAFCDKTGIEEETMFRFTEGMGLGMGGMEGTCGAISAAAVLSGLKNSSARLDKPDSKRSSHEASKKCLSEFKEQNKSVICKDLKGIETGTVLRSCNDCIADAVRIIDHELFGEE</sequence>
<reference evidence="1 2" key="1">
    <citation type="submission" date="2014-07" db="EMBL/GenBank/DDBJ databases">
        <title>Draft genome of Clostridium celerecrescens 152B isolated from sediments associated with methane hydrate from Krishna Godavari basin.</title>
        <authorList>
            <person name="Honkalas V.S."/>
            <person name="Dabir A.P."/>
            <person name="Arora P."/>
            <person name="Dhakephalkar P.K."/>
        </authorList>
    </citation>
    <scope>NUCLEOTIDE SEQUENCE [LARGE SCALE GENOMIC DNA]</scope>
    <source>
        <strain evidence="1 2">152B</strain>
    </source>
</reference>